<dbReference type="GO" id="GO:0005737">
    <property type="term" value="C:cytoplasm"/>
    <property type="evidence" value="ECO:0007669"/>
    <property type="project" value="TreeGrafter"/>
</dbReference>
<dbReference type="VEuPathDB" id="FungiDB:C5L36_0A12780"/>
<dbReference type="STRING" id="4909.A0A099P8Q2"/>
<evidence type="ECO:0000313" key="8">
    <source>
        <dbReference type="Proteomes" id="UP000249293"/>
    </source>
</evidence>
<dbReference type="PANTHER" id="PTHR31811:SF0">
    <property type="entry name" value="TRNA A64-2'-O-RIBOSYLPHOSPHATE TRANSFERASE"/>
    <property type="match status" value="1"/>
</dbReference>
<dbReference type="GO" id="GO:0043399">
    <property type="term" value="F:tRNA adenosine(64)-2'-O-ribosylphosphate transferase activity"/>
    <property type="evidence" value="ECO:0007669"/>
    <property type="project" value="InterPro"/>
</dbReference>
<reference evidence="4" key="2">
    <citation type="submission" date="2014-08" db="EMBL/GenBank/DDBJ databases">
        <title>Exploiting Issatchenkia orientalis SD108 for Succinic Acid Production.</title>
        <authorList>
            <person name="Xiao H."/>
            <person name="Shao Z."/>
            <person name="Jiang Y."/>
            <person name="Dole S."/>
            <person name="Zhao H."/>
        </authorList>
    </citation>
    <scope>NUCLEOTIDE SEQUENCE [LARGE SCALE GENOMIC DNA]</scope>
    <source>
        <strain evidence="4">SD108</strain>
    </source>
</reference>
<feature type="domain" description="Rit1 DUSP-like" evidence="1">
    <location>
        <begin position="344"/>
        <end position="434"/>
    </location>
</feature>
<reference evidence="6" key="1">
    <citation type="journal article" date="2014" name="Microb. Cell Fact.">
        <title>Exploiting Issatchenkia orientalis SD108 for succinic acid production.</title>
        <authorList>
            <person name="Xiao H."/>
            <person name="Shao Z."/>
            <person name="Jiang Y."/>
            <person name="Dole S."/>
            <person name="Zhao H."/>
        </authorList>
    </citation>
    <scope>NUCLEOTIDE SEQUENCE [LARGE SCALE GENOMIC DNA]</scope>
    <source>
        <strain evidence="6">SD108</strain>
    </source>
</reference>
<dbReference type="RefSeq" id="XP_029320179.1">
    <property type="nucleotide sequence ID" value="XM_029464320.1"/>
</dbReference>
<protein>
    <recommendedName>
        <fullName evidence="9">tRNA A64-2'-O-ribosylphosphate transferase</fullName>
    </recommendedName>
</protein>
<gene>
    <name evidence="3" type="ORF">C5L36_0A12780</name>
    <name evidence="5" type="ORF">CAS74_004930</name>
    <name evidence="4" type="ORF">JL09_g245</name>
</gene>
<dbReference type="GO" id="GO:0019988">
    <property type="term" value="P:charged-tRNA amino acid modification"/>
    <property type="evidence" value="ECO:0007669"/>
    <property type="project" value="EnsemblFungi"/>
</dbReference>
<dbReference type="OrthoDB" id="45256at2759"/>
<dbReference type="InterPro" id="IPR033449">
    <property type="entry name" value="Rit1_N"/>
</dbReference>
<evidence type="ECO:0000259" key="1">
    <source>
        <dbReference type="Pfam" id="PF04179"/>
    </source>
</evidence>
<sequence>MDPEIEKDLKSLTKSLHAINLSLRNRLLSILKDAKYVKEVKQKFPDYPLIPNDRCGRWYVDPIEYDGKWMPSYFKSTDGHTNEWSFSTRRLNLHILKQVRETKGILIVDSTRRGKKIPDSFSKTIPIWIAIMNKYIAPDKSYDELLFTPDDTVSNYERDRILERLPHFQSEMNKYKDLVIDNVVDPNENGLLRPYWVYPGCRRLEIEQGCLPVILVSASQRSLDGENKMEGYTYVQGAGDDHELWGRGLTSQMFWGNINEFSDIYRMNDEEVDEMVSKIVKGDQNSVEVETFNEVFKAIVEISPTLHFGKVDKNLTVGEINANYDTMVILDSTFKLIEPSKKVHIFPLDSGSKKSAKELRTYLPQIIPLIKGRTLVACNDGEDMSVAVVLSYMNIHTPRSERSKETIRRSLISLLQYRKVNPQRATLTSVNSFLL</sequence>
<reference evidence="5 7" key="3">
    <citation type="submission" date="2017-05" db="EMBL/GenBank/DDBJ databases">
        <title>The Genome Sequence of Candida krusei Ckrusei653.</title>
        <authorList>
            <person name="Cuomo C."/>
            <person name="Forche A."/>
            <person name="Young S."/>
            <person name="Abouelleil A."/>
            <person name="Cao P."/>
            <person name="Chapman S."/>
            <person name="Cusick C."/>
            <person name="Shea T."/>
            <person name="Nusbaum C."/>
            <person name="Birren B."/>
        </authorList>
    </citation>
    <scope>NUCLEOTIDE SEQUENCE [LARGE SCALE GENOMIC DNA]</scope>
    <source>
        <strain evidence="5 7">Ckrusei653</strain>
    </source>
</reference>
<reference evidence="3 8" key="4">
    <citation type="submission" date="2018-06" db="EMBL/GenBank/DDBJ databases">
        <title>Population genomics shows no distinction between pathogenic Candida krusei and environmental Pichia kudriavzevii: One species, four names.</title>
        <authorList>
            <person name="Douglass A.P."/>
            <person name="Offei B."/>
            <person name="Braun-Galleani S."/>
            <person name="Coughlan A.Y."/>
            <person name="Martos A."/>
            <person name="Ortiz-Merino R.A."/>
            <person name="Byrne K.P."/>
            <person name="Wolfe K.H."/>
        </authorList>
    </citation>
    <scope>NUCLEOTIDE SEQUENCE [LARGE SCALE GENOMIC DNA]</scope>
    <source>
        <strain evidence="3 8">CBS573</strain>
    </source>
</reference>
<organism evidence="4 6">
    <name type="scientific">Pichia kudriavzevii</name>
    <name type="common">Yeast</name>
    <name type="synonym">Issatchenkia orientalis</name>
    <dbReference type="NCBI Taxonomy" id="4909"/>
    <lineage>
        <taxon>Eukaryota</taxon>
        <taxon>Fungi</taxon>
        <taxon>Dikarya</taxon>
        <taxon>Ascomycota</taxon>
        <taxon>Saccharomycotina</taxon>
        <taxon>Pichiomycetes</taxon>
        <taxon>Pichiales</taxon>
        <taxon>Pichiaceae</taxon>
        <taxon>Pichia</taxon>
    </lineage>
</organism>
<dbReference type="InterPro" id="IPR007306">
    <property type="entry name" value="Rit1"/>
</dbReference>
<dbReference type="Pfam" id="PF17184">
    <property type="entry name" value="Rit1_C"/>
    <property type="match status" value="1"/>
</dbReference>
<dbReference type="InterPro" id="IPR033421">
    <property type="entry name" value="Rit1_DUSP-like"/>
</dbReference>
<evidence type="ECO:0000313" key="4">
    <source>
        <dbReference type="EMBL" id="KGK40667.1"/>
    </source>
</evidence>
<dbReference type="EMBL" id="JQFK01000001">
    <property type="protein sequence ID" value="KGK40667.1"/>
    <property type="molecule type" value="Genomic_DNA"/>
</dbReference>
<feature type="domain" description="Rit1 N-terminal" evidence="2">
    <location>
        <begin position="20"/>
        <end position="281"/>
    </location>
</feature>
<evidence type="ECO:0008006" key="9">
    <source>
        <dbReference type="Google" id="ProtNLM"/>
    </source>
</evidence>
<evidence type="ECO:0000313" key="5">
    <source>
        <dbReference type="EMBL" id="OUT20188.1"/>
    </source>
</evidence>
<dbReference type="GeneID" id="40382413"/>
<dbReference type="eggNOG" id="KOG2634">
    <property type="taxonomic scope" value="Eukaryota"/>
</dbReference>
<evidence type="ECO:0000259" key="2">
    <source>
        <dbReference type="Pfam" id="PF17184"/>
    </source>
</evidence>
<evidence type="ECO:0000313" key="3">
    <source>
        <dbReference type="EMBL" id="AWU74702.1"/>
    </source>
</evidence>
<dbReference type="Proteomes" id="UP000195871">
    <property type="component" value="Unassembled WGS sequence"/>
</dbReference>
<dbReference type="AlphaFoldDB" id="A0A099P8Q2"/>
<evidence type="ECO:0000313" key="7">
    <source>
        <dbReference type="Proteomes" id="UP000195871"/>
    </source>
</evidence>
<dbReference type="HOGENOM" id="CLU_027654_1_1_1"/>
<evidence type="ECO:0000313" key="6">
    <source>
        <dbReference type="Proteomes" id="UP000029867"/>
    </source>
</evidence>
<dbReference type="Proteomes" id="UP000249293">
    <property type="component" value="Chromosome 1"/>
</dbReference>
<dbReference type="PANTHER" id="PTHR31811">
    <property type="entry name" value="TRNA A64-2'-O-RIBOSYLPHOSPHATE TRANSFERASE"/>
    <property type="match status" value="1"/>
</dbReference>
<name>A0A099P8Q2_PICKU</name>
<dbReference type="KEGG" id="pkz:C5L36_0A12780"/>
<dbReference type="PIRSF" id="PIRSF007747">
    <property type="entry name" value="Ribosyl_Ptfrase"/>
    <property type="match status" value="1"/>
</dbReference>
<proteinExistence type="predicted"/>
<keyword evidence="8" id="KW-1185">Reference proteome</keyword>
<dbReference type="EMBL" id="CP028773">
    <property type="protein sequence ID" value="AWU74702.1"/>
    <property type="molecule type" value="Genomic_DNA"/>
</dbReference>
<dbReference type="Proteomes" id="UP000029867">
    <property type="component" value="Unassembled WGS sequence"/>
</dbReference>
<dbReference type="Pfam" id="PF04179">
    <property type="entry name" value="Init_tRNA_PT"/>
    <property type="match status" value="1"/>
</dbReference>
<accession>A0A099P8Q2</accession>
<dbReference type="EMBL" id="NHMM01000009">
    <property type="protein sequence ID" value="OUT20188.1"/>
    <property type="molecule type" value="Genomic_DNA"/>
</dbReference>